<dbReference type="PROSITE" id="PS51085">
    <property type="entry name" value="2FE2S_FER_2"/>
    <property type="match status" value="1"/>
</dbReference>
<dbReference type="InterPro" id="IPR001055">
    <property type="entry name" value="Adrenodoxin-like"/>
</dbReference>
<evidence type="ECO:0000256" key="5">
    <source>
        <dbReference type="ARBA" id="ARBA00023014"/>
    </source>
</evidence>
<name>A0ABR9XSC2_9CHLB</name>
<keyword evidence="5" id="KW-0411">Iron-sulfur</keyword>
<dbReference type="Proteomes" id="UP000619838">
    <property type="component" value="Unassembled WGS sequence"/>
</dbReference>
<keyword evidence="9" id="KW-1185">Reference proteome</keyword>
<dbReference type="PANTHER" id="PTHR23426">
    <property type="entry name" value="FERREDOXIN/ADRENODOXIN"/>
    <property type="match status" value="1"/>
</dbReference>
<dbReference type="InterPro" id="IPR012675">
    <property type="entry name" value="Beta-grasp_dom_sf"/>
</dbReference>
<sequence>MIIYINDKACKAEKGDQLLDVAKRNNCHIGYICGGSGICQSCFVYVEEGMEHLSAATSVEKAFISDKLAESGGRLACQTRITGEGQIRVLSRAEHLRRVVVGLNVRDFITYAQTIGYNVTNQLPSGAGNIVDRVREGKLNPVQSLQNIASGIGPAATLAGSTVLDNFAFLQGPASMISGGAKGVFDAASDTLCRISGGQLHLPGATCRTHGGGEPELERVQITAKVVR</sequence>
<evidence type="ECO:0000256" key="1">
    <source>
        <dbReference type="ARBA" id="ARBA00010914"/>
    </source>
</evidence>
<dbReference type="Gene3D" id="3.10.20.30">
    <property type="match status" value="1"/>
</dbReference>
<evidence type="ECO:0000256" key="2">
    <source>
        <dbReference type="ARBA" id="ARBA00022714"/>
    </source>
</evidence>
<dbReference type="PANTHER" id="PTHR23426:SF65">
    <property type="entry name" value="FERREDOXIN-2, MITOCHONDRIAL"/>
    <property type="match status" value="1"/>
</dbReference>
<accession>A0ABR9XSC2</accession>
<comment type="caution">
    <text evidence="8">The sequence shown here is derived from an EMBL/GenBank/DDBJ whole genome shotgun (WGS) entry which is preliminary data.</text>
</comment>
<dbReference type="InterPro" id="IPR001041">
    <property type="entry name" value="2Fe-2S_ferredoxin-type"/>
</dbReference>
<evidence type="ECO:0000313" key="8">
    <source>
        <dbReference type="EMBL" id="MBF0636715.1"/>
    </source>
</evidence>
<evidence type="ECO:0000259" key="7">
    <source>
        <dbReference type="PROSITE" id="PS51085"/>
    </source>
</evidence>
<dbReference type="SUPFAM" id="SSF54292">
    <property type="entry name" value="2Fe-2S ferredoxin-like"/>
    <property type="match status" value="1"/>
</dbReference>
<keyword evidence="3" id="KW-0479">Metal-binding</keyword>
<dbReference type="CDD" id="cd00207">
    <property type="entry name" value="fer2"/>
    <property type="match status" value="1"/>
</dbReference>
<dbReference type="InterPro" id="IPR036010">
    <property type="entry name" value="2Fe-2S_ferredoxin-like_sf"/>
</dbReference>
<proteinExistence type="inferred from homology"/>
<gene>
    <name evidence="8" type="ORF">INT08_05925</name>
</gene>
<keyword evidence="4" id="KW-0408">Iron</keyword>
<evidence type="ECO:0000313" key="9">
    <source>
        <dbReference type="Proteomes" id="UP000619838"/>
    </source>
</evidence>
<evidence type="ECO:0000256" key="3">
    <source>
        <dbReference type="ARBA" id="ARBA00022723"/>
    </source>
</evidence>
<evidence type="ECO:0000256" key="6">
    <source>
        <dbReference type="ARBA" id="ARBA00034078"/>
    </source>
</evidence>
<dbReference type="EMBL" id="JADGII010000007">
    <property type="protein sequence ID" value="MBF0636715.1"/>
    <property type="molecule type" value="Genomic_DNA"/>
</dbReference>
<dbReference type="RefSeq" id="WP_175187828.1">
    <property type="nucleotide sequence ID" value="NZ_JABVZQ010000023.1"/>
</dbReference>
<feature type="domain" description="2Fe-2S ferredoxin-type" evidence="7">
    <location>
        <begin position="1"/>
        <end position="95"/>
    </location>
</feature>
<reference evidence="8 9" key="1">
    <citation type="journal article" date="2020" name="Microorganisms">
        <title>Simultaneous Genome Sequencing of Prosthecochloris ethylica and Desulfuromonas acetoxidans within a Syntrophic Mixture Reveals Unique Pili and Protein Interactions.</title>
        <authorList>
            <person name="Kyndt J.A."/>
            <person name="Van Beeumen J.J."/>
            <person name="Meyer T.E."/>
        </authorList>
    </citation>
    <scope>NUCLEOTIDE SEQUENCE [LARGE SCALE GENOMIC DNA]</scope>
    <source>
        <strain evidence="8 9">N3</strain>
    </source>
</reference>
<keyword evidence="2" id="KW-0001">2Fe-2S</keyword>
<dbReference type="Pfam" id="PF00111">
    <property type="entry name" value="Fer2"/>
    <property type="match status" value="1"/>
</dbReference>
<protein>
    <submittedName>
        <fullName evidence="8">(2Fe-2S)-binding protein</fullName>
    </submittedName>
</protein>
<evidence type="ECO:0000256" key="4">
    <source>
        <dbReference type="ARBA" id="ARBA00023004"/>
    </source>
</evidence>
<comment type="cofactor">
    <cofactor evidence="6">
        <name>[2Fe-2S] cluster</name>
        <dbReference type="ChEBI" id="CHEBI:190135"/>
    </cofactor>
</comment>
<comment type="similarity">
    <text evidence="1">Belongs to the adrenodoxin/putidaredoxin family.</text>
</comment>
<organism evidence="8 9">
    <name type="scientific">Prosthecochloris ethylica</name>
    <dbReference type="NCBI Taxonomy" id="2743976"/>
    <lineage>
        <taxon>Bacteria</taxon>
        <taxon>Pseudomonadati</taxon>
        <taxon>Chlorobiota</taxon>
        <taxon>Chlorobiia</taxon>
        <taxon>Chlorobiales</taxon>
        <taxon>Chlorobiaceae</taxon>
        <taxon>Prosthecochloris</taxon>
    </lineage>
</organism>